<dbReference type="Pfam" id="PF00857">
    <property type="entry name" value="Isochorismatase"/>
    <property type="match status" value="1"/>
</dbReference>
<evidence type="ECO:0000256" key="5">
    <source>
        <dbReference type="ARBA" id="ARBA00037900"/>
    </source>
</evidence>
<protein>
    <recommendedName>
        <fullName evidence="6">nicotinamidase</fullName>
        <ecNumber evidence="6">3.5.1.19</ecNumber>
    </recommendedName>
    <alternativeName>
        <fullName evidence="7">Nicotinamide deamidase</fullName>
    </alternativeName>
</protein>
<dbReference type="Gene3D" id="3.40.50.850">
    <property type="entry name" value="Isochorismatase-like"/>
    <property type="match status" value="1"/>
</dbReference>
<keyword evidence="2" id="KW-0662">Pyridine nucleotide biosynthesis</keyword>
<sequence>MKRRSALLVVDVQVDFCPEGALAVPDGDQVLAPLNRYLDLFSEASTPVFASRDWHPPASKHFRENGGIWPPHCIQGTAGAAFHPRLRFPEGTIVVSKGMADWDDGYSAMAGVTENGTPLTMLLHRMALDRLYVGGLATDYCVKETVLDALKEGFAVTLLTDAMRGVDVQPGDSHRAAKAMLEAGAEEASFDSVLSALTADRKGAGHAKRG</sequence>
<dbReference type="EC" id="3.5.1.19" evidence="6"/>
<evidence type="ECO:0000256" key="4">
    <source>
        <dbReference type="ARBA" id="ARBA00022801"/>
    </source>
</evidence>
<dbReference type="GO" id="GO:0046872">
    <property type="term" value="F:metal ion binding"/>
    <property type="evidence" value="ECO:0007669"/>
    <property type="project" value="UniProtKB-KW"/>
</dbReference>
<evidence type="ECO:0000313" key="9">
    <source>
        <dbReference type="EMBL" id="TGU72581.1"/>
    </source>
</evidence>
<comment type="caution">
    <text evidence="9">The sequence shown here is derived from an EMBL/GenBank/DDBJ whole genome shotgun (WGS) entry which is preliminary data.</text>
</comment>
<evidence type="ECO:0000259" key="8">
    <source>
        <dbReference type="Pfam" id="PF00857"/>
    </source>
</evidence>
<evidence type="ECO:0000256" key="2">
    <source>
        <dbReference type="ARBA" id="ARBA00022642"/>
    </source>
</evidence>
<dbReference type="Proteomes" id="UP000306416">
    <property type="component" value="Unassembled WGS sequence"/>
</dbReference>
<dbReference type="InterPro" id="IPR000868">
    <property type="entry name" value="Isochorismatase-like_dom"/>
</dbReference>
<keyword evidence="3" id="KW-0479">Metal-binding</keyword>
<dbReference type="GO" id="GO:0008936">
    <property type="term" value="F:nicotinamidase activity"/>
    <property type="evidence" value="ECO:0007669"/>
    <property type="project" value="UniProtKB-EC"/>
</dbReference>
<reference evidence="9 10" key="1">
    <citation type="submission" date="2019-04" db="EMBL/GenBank/DDBJ databases">
        <title>Geobacter oryzae sp. nov., ferric-reducing bacteria isolated from paddy soil.</title>
        <authorList>
            <person name="Xu Z."/>
            <person name="Masuda Y."/>
            <person name="Itoh H."/>
            <person name="Senoo K."/>
        </authorList>
    </citation>
    <scope>NUCLEOTIDE SEQUENCE [LARGE SCALE GENOMIC DNA]</scope>
    <source>
        <strain evidence="9 10">Red111</strain>
    </source>
</reference>
<accession>A0A4S1CGA2</accession>
<evidence type="ECO:0000256" key="7">
    <source>
        <dbReference type="ARBA" id="ARBA00043224"/>
    </source>
</evidence>
<dbReference type="RefSeq" id="WP_135870056.1">
    <property type="nucleotide sequence ID" value="NZ_SRSC01000002.1"/>
</dbReference>
<feature type="domain" description="Isochorismatase-like" evidence="8">
    <location>
        <begin position="5"/>
        <end position="184"/>
    </location>
</feature>
<evidence type="ECO:0000256" key="6">
    <source>
        <dbReference type="ARBA" id="ARBA00039017"/>
    </source>
</evidence>
<keyword evidence="4" id="KW-0378">Hydrolase</keyword>
<dbReference type="EMBL" id="SRSC01000002">
    <property type="protein sequence ID" value="TGU72581.1"/>
    <property type="molecule type" value="Genomic_DNA"/>
</dbReference>
<dbReference type="AlphaFoldDB" id="A0A4S1CGA2"/>
<evidence type="ECO:0000256" key="1">
    <source>
        <dbReference type="ARBA" id="ARBA00006336"/>
    </source>
</evidence>
<dbReference type="InterPro" id="IPR052347">
    <property type="entry name" value="Isochorismatase_Nicotinamidase"/>
</dbReference>
<comment type="similarity">
    <text evidence="1">Belongs to the isochorismatase family.</text>
</comment>
<dbReference type="PANTHER" id="PTHR11080">
    <property type="entry name" value="PYRAZINAMIDASE/NICOTINAMIDASE"/>
    <property type="match status" value="1"/>
</dbReference>
<dbReference type="GO" id="GO:0019363">
    <property type="term" value="P:pyridine nucleotide biosynthetic process"/>
    <property type="evidence" value="ECO:0007669"/>
    <property type="project" value="UniProtKB-KW"/>
</dbReference>
<proteinExistence type="inferred from homology"/>
<gene>
    <name evidence="9" type="ORF">E4633_09770</name>
</gene>
<name>A0A4S1CGA2_9BACT</name>
<keyword evidence="10" id="KW-1185">Reference proteome</keyword>
<organism evidence="9 10">
    <name type="scientific">Geomonas terrae</name>
    <dbReference type="NCBI Taxonomy" id="2562681"/>
    <lineage>
        <taxon>Bacteria</taxon>
        <taxon>Pseudomonadati</taxon>
        <taxon>Thermodesulfobacteriota</taxon>
        <taxon>Desulfuromonadia</taxon>
        <taxon>Geobacterales</taxon>
        <taxon>Geobacteraceae</taxon>
        <taxon>Geomonas</taxon>
    </lineage>
</organism>
<dbReference type="PANTHER" id="PTHR11080:SF2">
    <property type="entry name" value="LD05707P"/>
    <property type="match status" value="1"/>
</dbReference>
<evidence type="ECO:0000256" key="3">
    <source>
        <dbReference type="ARBA" id="ARBA00022723"/>
    </source>
</evidence>
<comment type="pathway">
    <text evidence="5">Cofactor biosynthesis; nicotinate biosynthesis; nicotinate from nicotinamide: step 1/1.</text>
</comment>
<evidence type="ECO:0000313" key="10">
    <source>
        <dbReference type="Proteomes" id="UP000306416"/>
    </source>
</evidence>
<dbReference type="InterPro" id="IPR036380">
    <property type="entry name" value="Isochorismatase-like_sf"/>
</dbReference>
<dbReference type="SUPFAM" id="SSF52499">
    <property type="entry name" value="Isochorismatase-like hydrolases"/>
    <property type="match status" value="1"/>
</dbReference>